<proteinExistence type="predicted"/>
<evidence type="ECO:0000313" key="1">
    <source>
        <dbReference type="EMBL" id="AFH21030.1"/>
    </source>
</evidence>
<organism evidence="1 2">
    <name type="scientific">Cronobacter phage CR9</name>
    <dbReference type="NCBI Taxonomy" id="1162290"/>
    <lineage>
        <taxon>Viruses</taxon>
        <taxon>Duplodnaviria</taxon>
        <taxon>Heunggongvirae</taxon>
        <taxon>Uroviricota</taxon>
        <taxon>Caudoviricetes</taxon>
        <taxon>Vequintavirinae</taxon>
        <taxon>Certrevirus</taxon>
        <taxon>Certrevirus CR9</taxon>
    </lineage>
</organism>
<accession>M1F3L8</accession>
<evidence type="ECO:0000313" key="2">
    <source>
        <dbReference type="Proteomes" id="UP000011829"/>
    </source>
</evidence>
<dbReference type="EMBL" id="JQ691611">
    <property type="protein sequence ID" value="AFH21030.1"/>
    <property type="molecule type" value="Genomic_DNA"/>
</dbReference>
<protein>
    <submittedName>
        <fullName evidence="1">Uncharacterized protein</fullName>
    </submittedName>
</protein>
<dbReference type="Pfam" id="PF03013">
    <property type="entry name" value="Pyr_excise"/>
    <property type="match status" value="1"/>
</dbReference>
<dbReference type="InterPro" id="IPR004260">
    <property type="entry name" value="Pyr-dimer_DNA_glycosylase"/>
</dbReference>
<gene>
    <name evidence="1" type="ORF">CR9_146</name>
</gene>
<dbReference type="KEGG" id="vg:18562988"/>
<name>M1F3L8_9CAUD</name>
<reference evidence="1 2" key="1">
    <citation type="submission" date="2012-02" db="EMBL/GenBank/DDBJ databases">
        <title>Complete Genome Sequence of Cronobacter sakazakii Bacteriophage CR9.</title>
        <authorList>
            <person name="Shin H."/>
            <person name="Lee J.-H."/>
            <person name="Kim Y."/>
            <person name="Ryu S."/>
        </authorList>
    </citation>
    <scope>NUCLEOTIDE SEQUENCE [LARGE SCALE GENOMIC DNA]</scope>
</reference>
<dbReference type="OrthoDB" id="9403at10239"/>
<keyword evidence="2" id="KW-1185">Reference proteome</keyword>
<dbReference type="Proteomes" id="UP000011829">
    <property type="component" value="Segment"/>
</dbReference>
<sequence length="162" mass="18823">MNIFITDKSPVLSAKNLDDKRVIKMIAESVQMLSTALHCHGVDASLLPVKPTHANHPSNLWVRATRQNYKWLLRHAVALMHEKRRRYPGNKPHIYEAHIKFFRAMSKHIPAFCLTPFANVAANKSLDIDYTHLPCVFTAYRLYLADRWETDKKAPTWYKSPR</sequence>
<dbReference type="RefSeq" id="YP_009015108.1">
    <property type="nucleotide sequence ID" value="NC_023717.1"/>
</dbReference>
<dbReference type="GeneID" id="18562988"/>